<gene>
    <name evidence="3" type="ORF">Daesc_006288</name>
</gene>
<evidence type="ECO:0000313" key="3">
    <source>
        <dbReference type="EMBL" id="KAK6951765.1"/>
    </source>
</evidence>
<dbReference type="PROSITE" id="PS51257">
    <property type="entry name" value="PROKAR_LIPOPROTEIN"/>
    <property type="match status" value="1"/>
</dbReference>
<feature type="region of interest" description="Disordered" evidence="1">
    <location>
        <begin position="333"/>
        <end position="424"/>
    </location>
</feature>
<keyword evidence="2" id="KW-0472">Membrane</keyword>
<comment type="caution">
    <text evidence="3">The sequence shown here is derived from an EMBL/GenBank/DDBJ whole genome shotgun (WGS) entry which is preliminary data.</text>
</comment>
<accession>A0AAX6MGM7</accession>
<dbReference type="AlphaFoldDB" id="A0AAX6MGM7"/>
<evidence type="ECO:0000256" key="1">
    <source>
        <dbReference type="SAM" id="MobiDB-lite"/>
    </source>
</evidence>
<protein>
    <recommendedName>
        <fullName evidence="5">LPXTG-domain-containing protein</fullName>
    </recommendedName>
</protein>
<keyword evidence="2" id="KW-0812">Transmembrane</keyword>
<name>A0AAX6MGM7_9PEZI</name>
<sequence length="424" mass="45631">MYTDNLRYTFDYCIFGFPNATGVASTPCATSTACGGLMEALTDGDLKPEKNGYSYCSSDGMPSAAVSECKACVAASDDQDYLANCMSHLPSHDLPSLIVSLVLIALDAGCQQRPPTGSLIGLNDTVFSKTKISSVDPSIENSDDDDQPVLSVTQIVGIAVGAVVLVLAIAGFLFVRCRRRRNQRLLLGDIKASVMAQKRNRHRTASTLSFRCQAHLTPRSPSFFPNPYDGTIEEEKPYTGPFSALASHPIYPESPRQAFNNNMGLNSFSKPDGKVIPLHNITTVIPTIPSNVHYSTSPKAAFFSPTDEPASTTSTQSTAQLLPLRQYNPAEYTDNSPQTGTNPNTMFNSPTSGSTASPLISRAWERSTPAWDAPPRNSSRPIAGGAWERVAAGIATKNRRTSNTGSPVETKQINFNFPPPPTGR</sequence>
<keyword evidence="2" id="KW-1133">Transmembrane helix</keyword>
<evidence type="ECO:0008006" key="5">
    <source>
        <dbReference type="Google" id="ProtNLM"/>
    </source>
</evidence>
<organism evidence="3 4">
    <name type="scientific">Daldinia eschscholtzii</name>
    <dbReference type="NCBI Taxonomy" id="292717"/>
    <lineage>
        <taxon>Eukaryota</taxon>
        <taxon>Fungi</taxon>
        <taxon>Dikarya</taxon>
        <taxon>Ascomycota</taxon>
        <taxon>Pezizomycotina</taxon>
        <taxon>Sordariomycetes</taxon>
        <taxon>Xylariomycetidae</taxon>
        <taxon>Xylariales</taxon>
        <taxon>Hypoxylaceae</taxon>
        <taxon>Daldinia</taxon>
    </lineage>
</organism>
<evidence type="ECO:0000313" key="4">
    <source>
        <dbReference type="Proteomes" id="UP001369815"/>
    </source>
</evidence>
<feature type="transmembrane region" description="Helical" evidence="2">
    <location>
        <begin position="155"/>
        <end position="175"/>
    </location>
</feature>
<proteinExistence type="predicted"/>
<feature type="compositionally biased region" description="Polar residues" evidence="1">
    <location>
        <begin position="333"/>
        <end position="358"/>
    </location>
</feature>
<dbReference type="Proteomes" id="UP001369815">
    <property type="component" value="Unassembled WGS sequence"/>
</dbReference>
<reference evidence="3 4" key="1">
    <citation type="journal article" date="2024" name="Front Chem Biol">
        <title>Unveiling the potential of Daldinia eschscholtzii MFLUCC 19-0629 through bioactivity and bioinformatics studies for enhanced sustainable agriculture production.</title>
        <authorList>
            <person name="Brooks S."/>
            <person name="Weaver J.A."/>
            <person name="Klomchit A."/>
            <person name="Alharthi S.A."/>
            <person name="Onlamun T."/>
            <person name="Nurani R."/>
            <person name="Vong T.K."/>
            <person name="Alberti F."/>
            <person name="Greco C."/>
        </authorList>
    </citation>
    <scope>NUCLEOTIDE SEQUENCE [LARGE SCALE GENOMIC DNA]</scope>
    <source>
        <strain evidence="3">MFLUCC 19-0629</strain>
    </source>
</reference>
<evidence type="ECO:0000256" key="2">
    <source>
        <dbReference type="SAM" id="Phobius"/>
    </source>
</evidence>
<feature type="compositionally biased region" description="Polar residues" evidence="1">
    <location>
        <begin position="401"/>
        <end position="415"/>
    </location>
</feature>
<keyword evidence="4" id="KW-1185">Reference proteome</keyword>
<dbReference type="EMBL" id="JBANMG010000006">
    <property type="protein sequence ID" value="KAK6951765.1"/>
    <property type="molecule type" value="Genomic_DNA"/>
</dbReference>